<organism evidence="27 28">
    <name type="scientific">Penicillium nalgiovense</name>
    <dbReference type="NCBI Taxonomy" id="60175"/>
    <lineage>
        <taxon>Eukaryota</taxon>
        <taxon>Fungi</taxon>
        <taxon>Dikarya</taxon>
        <taxon>Ascomycota</taxon>
        <taxon>Pezizomycotina</taxon>
        <taxon>Eurotiomycetes</taxon>
        <taxon>Eurotiomycetidae</taxon>
        <taxon>Eurotiales</taxon>
        <taxon>Aspergillaceae</taxon>
        <taxon>Penicillium</taxon>
    </lineage>
</organism>
<dbReference type="EMBL" id="CAJVNV010000410">
    <property type="protein sequence ID" value="CAG8188502.1"/>
    <property type="molecule type" value="Genomic_DNA"/>
</dbReference>
<dbReference type="PANTHER" id="PTHR47959">
    <property type="entry name" value="ATP-DEPENDENT RNA HELICASE RHLE-RELATED"/>
    <property type="match status" value="1"/>
</dbReference>
<comment type="subcellular location">
    <subcellularLocation>
        <location evidence="1">Mitochondrion membrane</location>
    </subcellularLocation>
    <subcellularLocation>
        <location evidence="2">Nucleus</location>
        <location evidence="2">Nucleolus</location>
    </subcellularLocation>
</comment>
<evidence type="ECO:0000256" key="10">
    <source>
        <dbReference type="ARBA" id="ARBA00022801"/>
    </source>
</evidence>
<evidence type="ECO:0000256" key="13">
    <source>
        <dbReference type="ARBA" id="ARBA00022884"/>
    </source>
</evidence>
<evidence type="ECO:0000256" key="22">
    <source>
        <dbReference type="ARBA" id="ARBA00024419"/>
    </source>
</evidence>
<dbReference type="InterPro" id="IPR050079">
    <property type="entry name" value="DEAD_box_RNA_helicase"/>
</dbReference>
<evidence type="ECO:0000256" key="17">
    <source>
        <dbReference type="ARBA" id="ARBA00023310"/>
    </source>
</evidence>
<dbReference type="GO" id="GO:0031966">
    <property type="term" value="C:mitochondrial membrane"/>
    <property type="evidence" value="ECO:0007669"/>
    <property type="project" value="UniProtKB-SubCell"/>
</dbReference>
<dbReference type="GO" id="GO:0015986">
    <property type="term" value="P:proton motive force-driven ATP synthesis"/>
    <property type="evidence" value="ECO:0007669"/>
    <property type="project" value="InterPro"/>
</dbReference>
<keyword evidence="14" id="KW-0406">Ion transport</keyword>
<keyword evidence="17" id="KW-0066">ATP synthesis</keyword>
<keyword evidence="16" id="KW-0472">Membrane</keyword>
<feature type="compositionally biased region" description="Polar residues" evidence="24">
    <location>
        <begin position="896"/>
        <end position="907"/>
    </location>
</feature>
<dbReference type="Pfam" id="PF00270">
    <property type="entry name" value="DEAD"/>
    <property type="match status" value="1"/>
</dbReference>
<keyword evidence="10" id="KW-0378">Hydrolase</keyword>
<evidence type="ECO:0000256" key="9">
    <source>
        <dbReference type="ARBA" id="ARBA00022781"/>
    </source>
</evidence>
<evidence type="ECO:0000256" key="1">
    <source>
        <dbReference type="ARBA" id="ARBA00004325"/>
    </source>
</evidence>
<dbReference type="SMART" id="SM00490">
    <property type="entry name" value="HELICc"/>
    <property type="match status" value="1"/>
</dbReference>
<keyword evidence="6" id="KW-0690">Ribosome biogenesis</keyword>
<evidence type="ECO:0000259" key="25">
    <source>
        <dbReference type="PROSITE" id="PS51192"/>
    </source>
</evidence>
<evidence type="ECO:0000256" key="6">
    <source>
        <dbReference type="ARBA" id="ARBA00022517"/>
    </source>
</evidence>
<evidence type="ECO:0000256" key="23">
    <source>
        <dbReference type="ARBA" id="ARBA00047984"/>
    </source>
</evidence>
<dbReference type="Pfam" id="PF00271">
    <property type="entry name" value="Helicase_C"/>
    <property type="match status" value="1"/>
</dbReference>
<name>A0A9W4I0V1_PENNA</name>
<dbReference type="GO" id="GO:0003723">
    <property type="term" value="F:RNA binding"/>
    <property type="evidence" value="ECO:0007669"/>
    <property type="project" value="UniProtKB-KW"/>
</dbReference>
<dbReference type="GO" id="GO:0005730">
    <property type="term" value="C:nucleolus"/>
    <property type="evidence" value="ECO:0007669"/>
    <property type="project" value="UniProtKB-SubCell"/>
</dbReference>
<feature type="compositionally biased region" description="Basic and acidic residues" evidence="24">
    <location>
        <begin position="847"/>
        <end position="856"/>
    </location>
</feature>
<evidence type="ECO:0000256" key="12">
    <source>
        <dbReference type="ARBA" id="ARBA00022840"/>
    </source>
</evidence>
<dbReference type="InterPro" id="IPR027417">
    <property type="entry name" value="P-loop_NTPase"/>
</dbReference>
<keyword evidence="12" id="KW-0067">ATP-binding</keyword>
<feature type="compositionally biased region" description="Acidic residues" evidence="24">
    <location>
        <begin position="493"/>
        <end position="510"/>
    </location>
</feature>
<accession>A0A9W4I0V1</accession>
<dbReference type="CDD" id="cd18787">
    <property type="entry name" value="SF2_C_DEAD"/>
    <property type="match status" value="1"/>
</dbReference>
<feature type="domain" description="Helicase C-terminal" evidence="26">
    <location>
        <begin position="654"/>
        <end position="823"/>
    </location>
</feature>
<dbReference type="GO" id="GO:0030490">
    <property type="term" value="P:maturation of SSU-rRNA"/>
    <property type="evidence" value="ECO:0007669"/>
    <property type="project" value="InterPro"/>
</dbReference>
<keyword evidence="5" id="KW-0813">Transport</keyword>
<dbReference type="InterPro" id="IPR001650">
    <property type="entry name" value="Helicase_C-like"/>
</dbReference>
<feature type="region of interest" description="Disordered" evidence="24">
    <location>
        <begin position="829"/>
        <end position="907"/>
    </location>
</feature>
<dbReference type="AlphaFoldDB" id="A0A9W4I0V1"/>
<dbReference type="InterPro" id="IPR044764">
    <property type="entry name" value="DDX52/Rok1_DEADc"/>
</dbReference>
<protein>
    <recommendedName>
        <fullName evidence="21">ATP-dependent RNA helicase ROK1</fullName>
        <ecNumber evidence="4">3.6.4.13</ecNumber>
    </recommendedName>
    <alternativeName>
        <fullName evidence="22">ATP-dependent RNA helicase rok1</fullName>
    </alternativeName>
</protein>
<feature type="domain" description="Helicase ATP-binding" evidence="25">
    <location>
        <begin position="402"/>
        <end position="612"/>
    </location>
</feature>
<dbReference type="Pfam" id="PF04718">
    <property type="entry name" value="ATP-synt_G"/>
    <property type="match status" value="1"/>
</dbReference>
<feature type="compositionally biased region" description="Basic and acidic residues" evidence="24">
    <location>
        <begin position="340"/>
        <end position="350"/>
    </location>
</feature>
<evidence type="ECO:0000256" key="2">
    <source>
        <dbReference type="ARBA" id="ARBA00004604"/>
    </source>
</evidence>
<comment type="subunit">
    <text evidence="20">Interacts with the U3 snoRNA and is associated with the 90S and 40S pre-ribosomes.</text>
</comment>
<evidence type="ECO:0000256" key="4">
    <source>
        <dbReference type="ARBA" id="ARBA00012552"/>
    </source>
</evidence>
<dbReference type="InterPro" id="IPR014001">
    <property type="entry name" value="Helicase_ATP-bd"/>
</dbReference>
<evidence type="ECO:0000256" key="24">
    <source>
        <dbReference type="SAM" id="MobiDB-lite"/>
    </source>
</evidence>
<dbReference type="GO" id="GO:0003724">
    <property type="term" value="F:RNA helicase activity"/>
    <property type="evidence" value="ECO:0007669"/>
    <property type="project" value="UniProtKB-EC"/>
</dbReference>
<feature type="region of interest" description="Disordered" evidence="24">
    <location>
        <begin position="317"/>
        <end position="354"/>
    </location>
</feature>
<sequence>MPAATRAVLRQSQFLTRRTVVRHASSTSEAASKAGETASSAASKASEGLSKVSASTGPAISNAAGALRRVGGPAGKVISFVDSMIPPTLYYSKVGIELGKLVFRGQNMAPPNLATFQSYFQPFVANPAALKTLPSPSSILACIRNASPKQMALAGVTAAEVIGFFTVGEMIGRMNININDIFDSTTKDMDAFRLLTRSTKLKPVSSATDSRLPSTGKAADPQLFRTAESDNLESAKNGKKRKRGAAVQEDEEDVPDLDFFSSNKRPAASVTETAAATVGDDKKVSAQDVASDDEDSMDEVERRTILNSHKIKVTDMRDLEEIQAEPTSTKDSKKKKKKSKKEEAPTLSKKEQKRARRLFPEPLLNFKELRSKYKISSRLAENVAEQGFTVPTEVQLGTLPLLLGESSEPDLLVVAPTGSGKTLSFLIPVINKIVRHHHSNPDEHGILSLVVAPTRELASQIVNEGRKLVAGTGVKITLMRKGMRVGNDSGADVLDENSEESSGSQDEDAEDKPAKERANIPVTKSDILVTTPLMLVNALSANRTTTMATLPLVRSLVMDEADVLLDPLFREQTLDIWKACSHPDLRVGLWSATMGSNIEDLTKSTIKERLEDLGQKPSEPHALLRLVVGLKDSAIPNIDHKLVYAATEQGKLMGLRQLLRPAAASASDIRLRPPFLIFTQTIPRAVALHSELKYDIPAEAGGSSRIAVLHSDLSDGQRSDIMRDFRKGEIWILVTTDLLARGVDFRGINGVVNYDIPNSAAVYVHRVGRTGRAGREGGIAVTYYTKEDIPYVKSIANIIDVSEKLRGGEEGDKSIQKWLLDALPNLSKNSKKDMKRHGVKARQTQRLTDKEDDGKGARGMRISTKSGFERRLENKKKGAIAASRNRKAAAAASGNVSDTGSWNGLDD</sequence>
<dbReference type="OrthoDB" id="245989at2759"/>
<comment type="catalytic activity">
    <reaction evidence="23">
        <text>ATP + H2O = ADP + phosphate + H(+)</text>
        <dbReference type="Rhea" id="RHEA:13065"/>
        <dbReference type="ChEBI" id="CHEBI:15377"/>
        <dbReference type="ChEBI" id="CHEBI:15378"/>
        <dbReference type="ChEBI" id="CHEBI:30616"/>
        <dbReference type="ChEBI" id="CHEBI:43474"/>
        <dbReference type="ChEBI" id="CHEBI:456216"/>
        <dbReference type="EC" id="3.6.4.13"/>
    </reaction>
</comment>
<dbReference type="PROSITE" id="PS51194">
    <property type="entry name" value="HELICASE_CTER"/>
    <property type="match status" value="1"/>
</dbReference>
<dbReference type="GO" id="GO:0005524">
    <property type="term" value="F:ATP binding"/>
    <property type="evidence" value="ECO:0007669"/>
    <property type="project" value="UniProtKB-KW"/>
</dbReference>
<dbReference type="CDD" id="cd17957">
    <property type="entry name" value="DEADc_DDX52"/>
    <property type="match status" value="1"/>
</dbReference>
<evidence type="ECO:0000256" key="16">
    <source>
        <dbReference type="ARBA" id="ARBA00023136"/>
    </source>
</evidence>
<keyword evidence="7" id="KW-0138">CF(0)</keyword>
<evidence type="ECO:0000256" key="19">
    <source>
        <dbReference type="ARBA" id="ARBA00024355"/>
    </source>
</evidence>
<comment type="caution">
    <text evidence="27">The sequence shown here is derived from an EMBL/GenBank/DDBJ whole genome shotgun (WGS) entry which is preliminary data.</text>
</comment>
<keyword evidence="13" id="KW-0694">RNA-binding</keyword>
<dbReference type="InterPro" id="IPR006808">
    <property type="entry name" value="ATP_synth_F0_gsu_mt"/>
</dbReference>
<evidence type="ECO:0000256" key="20">
    <source>
        <dbReference type="ARBA" id="ARBA00024367"/>
    </source>
</evidence>
<dbReference type="Proteomes" id="UP001153461">
    <property type="component" value="Unassembled WGS sequence"/>
</dbReference>
<comment type="similarity">
    <text evidence="3">Belongs to the ATPase g subunit family.</text>
</comment>
<keyword evidence="8" id="KW-0547">Nucleotide-binding</keyword>
<evidence type="ECO:0000259" key="26">
    <source>
        <dbReference type="PROSITE" id="PS51194"/>
    </source>
</evidence>
<evidence type="ECO:0000256" key="3">
    <source>
        <dbReference type="ARBA" id="ARBA00005699"/>
    </source>
</evidence>
<gene>
    <name evidence="27" type="ORF">PNAL_LOCUS7142</name>
</gene>
<dbReference type="InterPro" id="IPR011545">
    <property type="entry name" value="DEAD/DEAH_box_helicase_dom"/>
</dbReference>
<proteinExistence type="inferred from homology"/>
<dbReference type="GO" id="GO:0005829">
    <property type="term" value="C:cytosol"/>
    <property type="evidence" value="ECO:0007669"/>
    <property type="project" value="TreeGrafter"/>
</dbReference>
<feature type="region of interest" description="Disordered" evidence="24">
    <location>
        <begin position="25"/>
        <end position="46"/>
    </location>
</feature>
<dbReference type="GO" id="GO:0015078">
    <property type="term" value="F:proton transmembrane transporter activity"/>
    <property type="evidence" value="ECO:0007669"/>
    <property type="project" value="InterPro"/>
</dbReference>
<feature type="compositionally biased region" description="Low complexity" evidence="24">
    <location>
        <begin position="879"/>
        <end position="895"/>
    </location>
</feature>
<dbReference type="PROSITE" id="PS51192">
    <property type="entry name" value="HELICASE_ATP_BIND_1"/>
    <property type="match status" value="1"/>
</dbReference>
<feature type="region of interest" description="Disordered" evidence="24">
    <location>
        <begin position="487"/>
        <end position="519"/>
    </location>
</feature>
<comment type="function">
    <text evidence="18">ATP-dependent RNA helicase involved in 40S ribosomal subunit biogenesis. Required for the processing and cleavage of 35S pre-rRNA at sites A0, A1, and A2, leading to mature 18S rRNA.</text>
</comment>
<dbReference type="PANTHER" id="PTHR47959:SF15">
    <property type="entry name" value="RNA HELICASE"/>
    <property type="match status" value="1"/>
</dbReference>
<evidence type="ECO:0000256" key="7">
    <source>
        <dbReference type="ARBA" id="ARBA00022547"/>
    </source>
</evidence>
<evidence type="ECO:0000256" key="18">
    <source>
        <dbReference type="ARBA" id="ARBA00024310"/>
    </source>
</evidence>
<evidence type="ECO:0000256" key="21">
    <source>
        <dbReference type="ARBA" id="ARBA00024410"/>
    </source>
</evidence>
<evidence type="ECO:0000256" key="5">
    <source>
        <dbReference type="ARBA" id="ARBA00022448"/>
    </source>
</evidence>
<dbReference type="GO" id="GO:0045259">
    <property type="term" value="C:proton-transporting ATP synthase complex"/>
    <property type="evidence" value="ECO:0007669"/>
    <property type="project" value="UniProtKB-KW"/>
</dbReference>
<feature type="compositionally biased region" description="Low complexity" evidence="24">
    <location>
        <begin position="267"/>
        <end position="278"/>
    </location>
</feature>
<evidence type="ECO:0000256" key="14">
    <source>
        <dbReference type="ARBA" id="ARBA00023065"/>
    </source>
</evidence>
<evidence type="ECO:0000313" key="28">
    <source>
        <dbReference type="Proteomes" id="UP001153461"/>
    </source>
</evidence>
<feature type="compositionally biased region" description="Basic and acidic residues" evidence="24">
    <location>
        <begin position="867"/>
        <end position="876"/>
    </location>
</feature>
<evidence type="ECO:0000256" key="15">
    <source>
        <dbReference type="ARBA" id="ARBA00023128"/>
    </source>
</evidence>
<feature type="region of interest" description="Disordered" evidence="24">
    <location>
        <begin position="203"/>
        <end position="299"/>
    </location>
</feature>
<evidence type="ECO:0000256" key="8">
    <source>
        <dbReference type="ARBA" id="ARBA00022741"/>
    </source>
</evidence>
<keyword evidence="9" id="KW-0375">Hydrogen ion transport</keyword>
<keyword evidence="11" id="KW-0347">Helicase</keyword>
<evidence type="ECO:0000256" key="11">
    <source>
        <dbReference type="ARBA" id="ARBA00022806"/>
    </source>
</evidence>
<keyword evidence="15" id="KW-0496">Mitochondrion</keyword>
<dbReference type="SMART" id="SM00487">
    <property type="entry name" value="DEXDc"/>
    <property type="match status" value="1"/>
</dbReference>
<dbReference type="SUPFAM" id="SSF52540">
    <property type="entry name" value="P-loop containing nucleoside triphosphate hydrolases"/>
    <property type="match status" value="2"/>
</dbReference>
<comment type="similarity">
    <text evidence="19">Belongs to the DEAD box helicase family. DDX52/ROK1 subfamily.</text>
</comment>
<reference evidence="27" key="1">
    <citation type="submission" date="2021-07" db="EMBL/GenBank/DDBJ databases">
        <authorList>
            <person name="Branca A.L. A."/>
        </authorList>
    </citation>
    <scope>NUCLEOTIDE SEQUENCE</scope>
</reference>
<dbReference type="Gene3D" id="3.40.50.300">
    <property type="entry name" value="P-loop containing nucleotide triphosphate hydrolases"/>
    <property type="match status" value="2"/>
</dbReference>
<evidence type="ECO:0000313" key="27">
    <source>
        <dbReference type="EMBL" id="CAG8188502.1"/>
    </source>
</evidence>
<dbReference type="GO" id="GO:0016787">
    <property type="term" value="F:hydrolase activity"/>
    <property type="evidence" value="ECO:0007669"/>
    <property type="project" value="UniProtKB-KW"/>
</dbReference>
<dbReference type="EC" id="3.6.4.13" evidence="4"/>